<dbReference type="AlphaFoldDB" id="A0A9N7YTP5"/>
<dbReference type="GO" id="GO:0034359">
    <property type="term" value="C:mature chylomicron"/>
    <property type="evidence" value="ECO:0007669"/>
    <property type="project" value="TreeGrafter"/>
</dbReference>
<dbReference type="Proteomes" id="UP001153269">
    <property type="component" value="Unassembled WGS sequence"/>
</dbReference>
<comment type="caution">
    <text evidence="1">The sequence shown here is derived from an EMBL/GenBank/DDBJ whole genome shotgun (WGS) entry which is preliminary data.</text>
</comment>
<evidence type="ECO:0000313" key="1">
    <source>
        <dbReference type="EMBL" id="CAB1436778.1"/>
    </source>
</evidence>
<dbReference type="InterPro" id="IPR052418">
    <property type="entry name" value="Apolipoprotein_B"/>
</dbReference>
<reference evidence="1" key="1">
    <citation type="submission" date="2020-03" db="EMBL/GenBank/DDBJ databases">
        <authorList>
            <person name="Weist P."/>
        </authorList>
    </citation>
    <scope>NUCLEOTIDE SEQUENCE</scope>
</reference>
<dbReference type="PANTHER" id="PTHR13769:SF5">
    <property type="entry name" value="APOLIPOPROTEIN B-100-RELATED"/>
    <property type="match status" value="1"/>
</dbReference>
<dbReference type="GO" id="GO:0042953">
    <property type="term" value="P:lipoprotein transport"/>
    <property type="evidence" value="ECO:0007669"/>
    <property type="project" value="TreeGrafter"/>
</dbReference>
<dbReference type="GO" id="GO:0050750">
    <property type="term" value="F:low-density lipoprotein particle receptor binding"/>
    <property type="evidence" value="ECO:0007669"/>
    <property type="project" value="TreeGrafter"/>
</dbReference>
<keyword evidence="2" id="KW-1185">Reference proteome</keyword>
<protein>
    <submittedName>
        <fullName evidence="1">Uncharacterized protein</fullName>
    </submittedName>
</protein>
<sequence>MSSFTIHYPSPSRRKITEELNFQRSDTPSCISAQFGSRDCLHGDSNPRPCCAQHLALSIPLFGKAEVSSLMKSNLYDAEASFSAGKDVVETPSYSAKFDVKGTSPIDVLSIKIEESKLSVKGDAIVLALGMKIRNQAEASAECK</sequence>
<accession>A0A9N7YTP5</accession>
<evidence type="ECO:0000313" key="2">
    <source>
        <dbReference type="Proteomes" id="UP001153269"/>
    </source>
</evidence>
<gene>
    <name evidence="1" type="ORF">PLEPLA_LOCUS24811</name>
</gene>
<dbReference type="GO" id="GO:0034361">
    <property type="term" value="C:very-low-density lipoprotein particle"/>
    <property type="evidence" value="ECO:0007669"/>
    <property type="project" value="TreeGrafter"/>
</dbReference>
<dbReference type="GO" id="GO:0034362">
    <property type="term" value="C:low-density lipoprotein particle"/>
    <property type="evidence" value="ECO:0007669"/>
    <property type="project" value="TreeGrafter"/>
</dbReference>
<organism evidence="1 2">
    <name type="scientific">Pleuronectes platessa</name>
    <name type="common">European plaice</name>
    <dbReference type="NCBI Taxonomy" id="8262"/>
    <lineage>
        <taxon>Eukaryota</taxon>
        <taxon>Metazoa</taxon>
        <taxon>Chordata</taxon>
        <taxon>Craniata</taxon>
        <taxon>Vertebrata</taxon>
        <taxon>Euteleostomi</taxon>
        <taxon>Actinopterygii</taxon>
        <taxon>Neopterygii</taxon>
        <taxon>Teleostei</taxon>
        <taxon>Neoteleostei</taxon>
        <taxon>Acanthomorphata</taxon>
        <taxon>Carangaria</taxon>
        <taxon>Pleuronectiformes</taxon>
        <taxon>Pleuronectoidei</taxon>
        <taxon>Pleuronectidae</taxon>
        <taxon>Pleuronectes</taxon>
    </lineage>
</organism>
<dbReference type="GO" id="GO:0120020">
    <property type="term" value="F:cholesterol transfer activity"/>
    <property type="evidence" value="ECO:0007669"/>
    <property type="project" value="TreeGrafter"/>
</dbReference>
<dbReference type="GO" id="GO:0030301">
    <property type="term" value="P:cholesterol transport"/>
    <property type="evidence" value="ECO:0007669"/>
    <property type="project" value="TreeGrafter"/>
</dbReference>
<name>A0A9N7YTP5_PLEPL</name>
<dbReference type="GO" id="GO:0042632">
    <property type="term" value="P:cholesterol homeostasis"/>
    <property type="evidence" value="ECO:0007669"/>
    <property type="project" value="TreeGrafter"/>
</dbReference>
<dbReference type="GO" id="GO:0006642">
    <property type="term" value="P:triglyceride mobilization"/>
    <property type="evidence" value="ECO:0007669"/>
    <property type="project" value="TreeGrafter"/>
</dbReference>
<dbReference type="PANTHER" id="PTHR13769">
    <property type="entry name" value="APOLIPOPROTEIN B"/>
    <property type="match status" value="1"/>
</dbReference>
<proteinExistence type="predicted"/>
<dbReference type="EMBL" id="CADEAL010001938">
    <property type="protein sequence ID" value="CAB1436778.1"/>
    <property type="molecule type" value="Genomic_DNA"/>
</dbReference>